<evidence type="ECO:0000256" key="3">
    <source>
        <dbReference type="ARBA" id="ARBA00011738"/>
    </source>
</evidence>
<dbReference type="InterPro" id="IPR020846">
    <property type="entry name" value="MFS_dom"/>
</dbReference>
<dbReference type="OrthoDB" id="4540492at2759"/>
<dbReference type="PANTHER" id="PTHR48022:SF2">
    <property type="entry name" value="PLASTIDIC GLUCOSE TRANSPORTER 4"/>
    <property type="match status" value="1"/>
</dbReference>
<dbReference type="Gene3D" id="1.20.1250.20">
    <property type="entry name" value="MFS general substrate transporter like domains"/>
    <property type="match status" value="1"/>
</dbReference>
<evidence type="ECO:0000313" key="19">
    <source>
        <dbReference type="Proteomes" id="UP000332933"/>
    </source>
</evidence>
<comment type="catalytic activity">
    <reaction evidence="12">
        <text>D-fructose(out) = D-fructose(in)</text>
        <dbReference type="Rhea" id="RHEA:60372"/>
        <dbReference type="ChEBI" id="CHEBI:37721"/>
    </reaction>
    <physiologicalReaction direction="left-to-right" evidence="12">
        <dbReference type="Rhea" id="RHEA:60373"/>
    </physiologicalReaction>
</comment>
<feature type="transmembrane region" description="Helical" evidence="15">
    <location>
        <begin position="484"/>
        <end position="504"/>
    </location>
</feature>
<comment type="catalytic activity">
    <reaction evidence="7">
        <text>D-galactose(in) = D-galactose(out)</text>
        <dbReference type="Rhea" id="RHEA:34915"/>
        <dbReference type="ChEBI" id="CHEBI:4139"/>
    </reaction>
    <physiologicalReaction direction="right-to-left" evidence="7">
        <dbReference type="Rhea" id="RHEA:34917"/>
    </physiologicalReaction>
</comment>
<evidence type="ECO:0000313" key="18">
    <source>
        <dbReference type="EMBL" id="VFT88879.1"/>
    </source>
</evidence>
<feature type="transmembrane region" description="Helical" evidence="15">
    <location>
        <begin position="202"/>
        <end position="223"/>
    </location>
</feature>
<organism evidence="18 19">
    <name type="scientific">Aphanomyces stellatus</name>
    <dbReference type="NCBI Taxonomy" id="120398"/>
    <lineage>
        <taxon>Eukaryota</taxon>
        <taxon>Sar</taxon>
        <taxon>Stramenopiles</taxon>
        <taxon>Oomycota</taxon>
        <taxon>Saprolegniomycetes</taxon>
        <taxon>Saprolegniales</taxon>
        <taxon>Verrucalvaceae</taxon>
        <taxon>Aphanomyces</taxon>
    </lineage>
</organism>
<feature type="transmembrane region" description="Helical" evidence="15">
    <location>
        <begin position="235"/>
        <end position="262"/>
    </location>
</feature>
<dbReference type="AlphaFoldDB" id="A0A485KUF8"/>
<keyword evidence="6 15" id="KW-0472">Membrane</keyword>
<evidence type="ECO:0000256" key="11">
    <source>
        <dbReference type="ARBA" id="ARBA00044668"/>
    </source>
</evidence>
<name>A0A485KUF8_9STRA</name>
<evidence type="ECO:0000256" key="10">
    <source>
        <dbReference type="ARBA" id="ARBA00044662"/>
    </source>
</evidence>
<comment type="subcellular location">
    <subcellularLocation>
        <location evidence="1">Membrane</location>
        <topology evidence="1">Multi-pass membrane protein</topology>
    </subcellularLocation>
</comment>
<dbReference type="GO" id="GO:0016020">
    <property type="term" value="C:membrane"/>
    <property type="evidence" value="ECO:0007669"/>
    <property type="project" value="UniProtKB-SubCell"/>
</dbReference>
<dbReference type="GO" id="GO:0005351">
    <property type="term" value="F:carbohydrate:proton symporter activity"/>
    <property type="evidence" value="ECO:0007669"/>
    <property type="project" value="TreeGrafter"/>
</dbReference>
<evidence type="ECO:0000256" key="6">
    <source>
        <dbReference type="ARBA" id="ARBA00023136"/>
    </source>
</evidence>
<keyword evidence="19" id="KW-1185">Reference proteome</keyword>
<comment type="subunit">
    <text evidence="3">Homodimer.</text>
</comment>
<dbReference type="PROSITE" id="PS50850">
    <property type="entry name" value="MFS"/>
    <property type="match status" value="1"/>
</dbReference>
<evidence type="ECO:0000256" key="15">
    <source>
        <dbReference type="SAM" id="Phobius"/>
    </source>
</evidence>
<sequence length="543" mass="58999">MIHPTNEPTPCTVIAEAKAGTLSSRQEGLSAKPHASSKLDLVLHNELAHALKPARAFYVTVVLSLLGAFQFGWLLCQLSYKQFHVKQICQLPVKIIAYKFPDYCIMFRGHTQAEWTMVTTAWIVGGGVGALFSGYPADRFGRKATIGLNAFIMIAGAVVQVTSTSIYDMAGGRFVSGVASGAAINVANVLISGIAPRAARSFYLTSIQIAISLGALVVTSAHYGMTTDEYTWRLLVAAPVLIGVLQLALLPFMVESPVWFVAKGRSDLARRAIARLYLPTSPGATDAVVAAMEAARAEEDAEAAAHHHMRWTILFTAKYRKQLLVSVILAAMQQLCGINAFMYYSVTIFTSVGINDPRYANSIINAARLQDFVQGARRLDRYNRRTLLLGGMSLMVFAGIGLVVSLANSSNAATPYTSVACMVMFVAAYCFSIGPLSWIIPNELFPDFLKARAGAFSTLSTWFCNFFVGVYFQQMADPANLGNYAFLVFTGITVLAIIFVYFCVPETNQKSYYEILHAFGVAEKAAARVAVEPQDNQGPDDGK</sequence>
<evidence type="ECO:0000256" key="5">
    <source>
        <dbReference type="ARBA" id="ARBA00022989"/>
    </source>
</evidence>
<evidence type="ECO:0000256" key="1">
    <source>
        <dbReference type="ARBA" id="ARBA00004141"/>
    </source>
</evidence>
<proteinExistence type="inferred from homology"/>
<accession>A0A485KUF8</accession>
<comment type="catalytic activity">
    <reaction evidence="9">
        <text>D-xylose(out) = D-xylose(in)</text>
        <dbReference type="Rhea" id="RHEA:78427"/>
        <dbReference type="ChEBI" id="CHEBI:53455"/>
    </reaction>
    <physiologicalReaction direction="left-to-right" evidence="9">
        <dbReference type="Rhea" id="RHEA:78428"/>
    </physiologicalReaction>
</comment>
<dbReference type="InterPro" id="IPR050360">
    <property type="entry name" value="MFS_Sugar_Transporters"/>
</dbReference>
<evidence type="ECO:0000256" key="2">
    <source>
        <dbReference type="ARBA" id="ARBA00010992"/>
    </source>
</evidence>
<dbReference type="InterPro" id="IPR036259">
    <property type="entry name" value="MFS_trans_sf"/>
</dbReference>
<feature type="transmembrane region" description="Helical" evidence="15">
    <location>
        <begin position="453"/>
        <end position="472"/>
    </location>
</feature>
<evidence type="ECO:0000256" key="7">
    <source>
        <dbReference type="ARBA" id="ARBA00044637"/>
    </source>
</evidence>
<gene>
    <name evidence="18" type="primary">Aste57867_12024</name>
    <name evidence="17" type="ORF">As57867_011979</name>
    <name evidence="18" type="ORF">ASTE57867_12024</name>
</gene>
<comment type="similarity">
    <text evidence="2 14">Belongs to the major facilitator superfamily. Sugar transporter (TC 2.A.1.1) family.</text>
</comment>
<evidence type="ECO:0000259" key="16">
    <source>
        <dbReference type="PROSITE" id="PS50850"/>
    </source>
</evidence>
<evidence type="ECO:0000256" key="4">
    <source>
        <dbReference type="ARBA" id="ARBA00022692"/>
    </source>
</evidence>
<dbReference type="Pfam" id="PF00083">
    <property type="entry name" value="Sugar_tr"/>
    <property type="match status" value="1"/>
</dbReference>
<feature type="transmembrane region" description="Helical" evidence="15">
    <location>
        <begin position="387"/>
        <end position="407"/>
    </location>
</feature>
<dbReference type="Proteomes" id="UP000332933">
    <property type="component" value="Unassembled WGS sequence"/>
</dbReference>
<keyword evidence="5 15" id="KW-1133">Transmembrane helix</keyword>
<keyword evidence="4 15" id="KW-0812">Transmembrane</keyword>
<dbReference type="InterPro" id="IPR003663">
    <property type="entry name" value="Sugar/inositol_transpt"/>
</dbReference>
<dbReference type="EMBL" id="VJMH01005336">
    <property type="protein sequence ID" value="KAF0697252.1"/>
    <property type="molecule type" value="Genomic_DNA"/>
</dbReference>
<dbReference type="InterPro" id="IPR005829">
    <property type="entry name" value="Sugar_transporter_CS"/>
</dbReference>
<dbReference type="SUPFAM" id="SSF103473">
    <property type="entry name" value="MFS general substrate transporter"/>
    <property type="match status" value="1"/>
</dbReference>
<evidence type="ECO:0000256" key="8">
    <source>
        <dbReference type="ARBA" id="ARBA00044648"/>
    </source>
</evidence>
<feature type="transmembrane region" description="Helical" evidence="15">
    <location>
        <begin position="173"/>
        <end position="195"/>
    </location>
</feature>
<dbReference type="PANTHER" id="PTHR48022">
    <property type="entry name" value="PLASTIDIC GLUCOSE TRANSPORTER 4"/>
    <property type="match status" value="1"/>
</dbReference>
<evidence type="ECO:0000256" key="13">
    <source>
        <dbReference type="ARBA" id="ARBA00044780"/>
    </source>
</evidence>
<evidence type="ECO:0000256" key="14">
    <source>
        <dbReference type="RuleBase" id="RU003346"/>
    </source>
</evidence>
<comment type="catalytic activity">
    <reaction evidence="11">
        <text>D-glucosamine(out) = D-glucosamine(in)</text>
        <dbReference type="Rhea" id="RHEA:78423"/>
        <dbReference type="ChEBI" id="CHEBI:58723"/>
    </reaction>
    <physiologicalReaction direction="left-to-right" evidence="11">
        <dbReference type="Rhea" id="RHEA:78424"/>
    </physiologicalReaction>
</comment>
<comment type="catalytic activity">
    <reaction evidence="8">
        <text>D-glucose(out) = D-glucose(in)</text>
        <dbReference type="Rhea" id="RHEA:60376"/>
        <dbReference type="ChEBI" id="CHEBI:4167"/>
    </reaction>
    <physiologicalReaction direction="left-to-right" evidence="8">
        <dbReference type="Rhea" id="RHEA:60377"/>
    </physiologicalReaction>
</comment>
<feature type="transmembrane region" description="Helical" evidence="15">
    <location>
        <begin position="413"/>
        <end position="441"/>
    </location>
</feature>
<dbReference type="PROSITE" id="PS00216">
    <property type="entry name" value="SUGAR_TRANSPORT_1"/>
    <property type="match status" value="1"/>
</dbReference>
<evidence type="ECO:0000256" key="12">
    <source>
        <dbReference type="ARBA" id="ARBA00044710"/>
    </source>
</evidence>
<keyword evidence="14" id="KW-0813">Transport</keyword>
<dbReference type="EMBL" id="CAADRA010005357">
    <property type="protein sequence ID" value="VFT88879.1"/>
    <property type="molecule type" value="Genomic_DNA"/>
</dbReference>
<feature type="transmembrane region" description="Helical" evidence="15">
    <location>
        <begin position="115"/>
        <end position="134"/>
    </location>
</feature>
<dbReference type="NCBIfam" id="TIGR00879">
    <property type="entry name" value="SP"/>
    <property type="match status" value="1"/>
</dbReference>
<feature type="transmembrane region" description="Helical" evidence="15">
    <location>
        <begin position="146"/>
        <end position="167"/>
    </location>
</feature>
<evidence type="ECO:0000313" key="17">
    <source>
        <dbReference type="EMBL" id="KAF0697252.1"/>
    </source>
</evidence>
<evidence type="ECO:0000256" key="9">
    <source>
        <dbReference type="ARBA" id="ARBA00044656"/>
    </source>
</evidence>
<reference evidence="18 19" key="1">
    <citation type="submission" date="2019-03" db="EMBL/GenBank/DDBJ databases">
        <authorList>
            <person name="Gaulin E."/>
            <person name="Dumas B."/>
        </authorList>
    </citation>
    <scope>NUCLEOTIDE SEQUENCE [LARGE SCALE GENOMIC DNA]</scope>
    <source>
        <strain evidence="18">CBS 568.67</strain>
    </source>
</reference>
<feature type="domain" description="Major facilitator superfamily (MFS) profile" evidence="16">
    <location>
        <begin position="60"/>
        <end position="508"/>
    </location>
</feature>
<comment type="catalytic activity">
    <reaction evidence="10">
        <text>D-mannose(out) = D-mannose(in)</text>
        <dbReference type="Rhea" id="RHEA:78391"/>
        <dbReference type="ChEBI" id="CHEBI:4208"/>
    </reaction>
    <physiologicalReaction direction="left-to-right" evidence="10">
        <dbReference type="Rhea" id="RHEA:78392"/>
    </physiologicalReaction>
</comment>
<reference evidence="17" key="2">
    <citation type="submission" date="2019-06" db="EMBL/GenBank/DDBJ databases">
        <title>Genomics analysis of Aphanomyces spp. identifies a new class of oomycete effector associated with host adaptation.</title>
        <authorList>
            <person name="Gaulin E."/>
        </authorList>
    </citation>
    <scope>NUCLEOTIDE SEQUENCE</scope>
    <source>
        <strain evidence="17">CBS 578.67</strain>
    </source>
</reference>
<dbReference type="InterPro" id="IPR005828">
    <property type="entry name" value="MFS_sugar_transport-like"/>
</dbReference>
<dbReference type="PRINTS" id="PR00171">
    <property type="entry name" value="SUGRTRNSPORT"/>
</dbReference>
<feature type="transmembrane region" description="Helical" evidence="15">
    <location>
        <begin position="56"/>
        <end position="75"/>
    </location>
</feature>
<protein>
    <recommendedName>
        <fullName evidence="13">Hexose transporter 1</fullName>
    </recommendedName>
</protein>